<dbReference type="Proteomes" id="UP000677515">
    <property type="component" value="Chromosome"/>
</dbReference>
<dbReference type="PANTHER" id="PTHR36511">
    <property type="entry name" value="MERR FAMILY BACTERIAL REGULATORY PROTEIN"/>
    <property type="match status" value="1"/>
</dbReference>
<keyword evidence="6" id="KW-1185">Reference proteome</keyword>
<dbReference type="RefSeq" id="WP_238337068.1">
    <property type="nucleotide sequence ID" value="NZ_AP024329.1"/>
</dbReference>
<protein>
    <submittedName>
        <fullName evidence="5">Transcriptional regulator</fullName>
    </submittedName>
</protein>
<dbReference type="SMART" id="SM00530">
    <property type="entry name" value="HTH_XRE"/>
    <property type="match status" value="1"/>
</dbReference>
<keyword evidence="2" id="KW-0238">DNA-binding</keyword>
<proteinExistence type="predicted"/>
<name>A0ABM7MW23_ERWRD</name>
<dbReference type="SUPFAM" id="SSF47413">
    <property type="entry name" value="lambda repressor-like DNA-binding domains"/>
    <property type="match status" value="1"/>
</dbReference>
<feature type="domain" description="HTH cro/C1-type" evidence="4">
    <location>
        <begin position="52"/>
        <end position="105"/>
    </location>
</feature>
<gene>
    <name evidence="5" type="ORF">ERHA53_07580</name>
</gene>
<keyword evidence="3" id="KW-0804">Transcription</keyword>
<dbReference type="EMBL" id="AP024329">
    <property type="protein sequence ID" value="BCQ33415.1"/>
    <property type="molecule type" value="Genomic_DNA"/>
</dbReference>
<evidence type="ECO:0000313" key="6">
    <source>
        <dbReference type="Proteomes" id="UP000677515"/>
    </source>
</evidence>
<reference evidence="5 6" key="1">
    <citation type="submission" date="2021-01" db="EMBL/GenBank/DDBJ databases">
        <title>Complete genome sequence of Erwinia rhapontici MAFF 311153.</title>
        <authorList>
            <person name="Morohoshi T."/>
            <person name="Someya N."/>
        </authorList>
    </citation>
    <scope>NUCLEOTIDE SEQUENCE [LARGE SCALE GENOMIC DNA]</scope>
    <source>
        <strain evidence="5 6">MAFF 311153</strain>
    </source>
</reference>
<evidence type="ECO:0000256" key="2">
    <source>
        <dbReference type="ARBA" id="ARBA00023125"/>
    </source>
</evidence>
<evidence type="ECO:0000256" key="1">
    <source>
        <dbReference type="ARBA" id="ARBA00023015"/>
    </source>
</evidence>
<dbReference type="InterPro" id="IPR052359">
    <property type="entry name" value="HTH-type_reg/antitoxin"/>
</dbReference>
<evidence type="ECO:0000256" key="3">
    <source>
        <dbReference type="ARBA" id="ARBA00023163"/>
    </source>
</evidence>
<dbReference type="PANTHER" id="PTHR36511:SF3">
    <property type="entry name" value="ANTITOXIN HIGA-2"/>
    <property type="match status" value="1"/>
</dbReference>
<dbReference type="PROSITE" id="PS50943">
    <property type="entry name" value="HTH_CROC1"/>
    <property type="match status" value="1"/>
</dbReference>
<dbReference type="InterPro" id="IPR010982">
    <property type="entry name" value="Lambda_DNA-bd_dom_sf"/>
</dbReference>
<dbReference type="CDD" id="cd00093">
    <property type="entry name" value="HTH_XRE"/>
    <property type="match status" value="1"/>
</dbReference>
<evidence type="ECO:0000313" key="5">
    <source>
        <dbReference type="EMBL" id="BCQ33415.1"/>
    </source>
</evidence>
<evidence type="ECO:0000259" key="4">
    <source>
        <dbReference type="PROSITE" id="PS50943"/>
    </source>
</evidence>
<organism evidence="5 6">
    <name type="scientific">Erwinia rhapontici</name>
    <name type="common">Pectobacterium rhapontici</name>
    <dbReference type="NCBI Taxonomy" id="55212"/>
    <lineage>
        <taxon>Bacteria</taxon>
        <taxon>Pseudomonadati</taxon>
        <taxon>Pseudomonadota</taxon>
        <taxon>Gammaproteobacteria</taxon>
        <taxon>Enterobacterales</taxon>
        <taxon>Erwiniaceae</taxon>
        <taxon>Erwinia</taxon>
    </lineage>
</organism>
<keyword evidence="1" id="KW-0805">Transcription regulation</keyword>
<dbReference type="InterPro" id="IPR001387">
    <property type="entry name" value="Cro/C1-type_HTH"/>
</dbReference>
<accession>A0ABM7MW23</accession>
<sequence length="108" mass="12259">MSRLKQLQEMAHSFNEIGAVSDETVKRLDARIRAQEIREKLPKIMVMEGKDIRAMRDRLGISQAGLAYTMNMTVASISKWERGEKKPNGAALRLLNTLDRKGIEVFAE</sequence>
<dbReference type="Pfam" id="PF01381">
    <property type="entry name" value="HTH_3"/>
    <property type="match status" value="1"/>
</dbReference>
<dbReference type="Gene3D" id="1.10.260.40">
    <property type="entry name" value="lambda repressor-like DNA-binding domains"/>
    <property type="match status" value="1"/>
</dbReference>